<keyword evidence="2 6" id="KW-0547">Nucleotide-binding</keyword>
<organism evidence="11 12">
    <name type="scientific">Cyclotella atomus</name>
    <dbReference type="NCBI Taxonomy" id="382360"/>
    <lineage>
        <taxon>Eukaryota</taxon>
        <taxon>Sar</taxon>
        <taxon>Stramenopiles</taxon>
        <taxon>Ochrophyta</taxon>
        <taxon>Bacillariophyta</taxon>
        <taxon>Coscinodiscophyceae</taxon>
        <taxon>Thalassiosirophycidae</taxon>
        <taxon>Stephanodiscales</taxon>
        <taxon>Stephanodiscaceae</taxon>
        <taxon>Cyclotella</taxon>
    </lineage>
</organism>
<dbReference type="Gene3D" id="3.40.50.300">
    <property type="entry name" value="P-loop containing nucleotide triphosphate hydrolases"/>
    <property type="match status" value="1"/>
</dbReference>
<evidence type="ECO:0000256" key="7">
    <source>
        <dbReference type="RuleBase" id="RU004527"/>
    </source>
</evidence>
<dbReference type="PANTHER" id="PTHR45900">
    <property type="entry name" value="RECA"/>
    <property type="match status" value="1"/>
</dbReference>
<name>A0ABD3NA98_9STRA</name>
<evidence type="ECO:0000256" key="8">
    <source>
        <dbReference type="SAM" id="SignalP"/>
    </source>
</evidence>
<dbReference type="CDD" id="cd00983">
    <property type="entry name" value="RecA"/>
    <property type="match status" value="1"/>
</dbReference>
<dbReference type="InterPro" id="IPR003593">
    <property type="entry name" value="AAA+_ATPase"/>
</dbReference>
<dbReference type="PROSITE" id="PS00321">
    <property type="entry name" value="RECA_1"/>
    <property type="match status" value="1"/>
</dbReference>
<evidence type="ECO:0000256" key="1">
    <source>
        <dbReference type="ARBA" id="ARBA00009391"/>
    </source>
</evidence>
<evidence type="ECO:0000256" key="4">
    <source>
        <dbReference type="ARBA" id="ARBA00023125"/>
    </source>
</evidence>
<dbReference type="HAMAP" id="MF_00268">
    <property type="entry name" value="RecA"/>
    <property type="match status" value="1"/>
</dbReference>
<evidence type="ECO:0000256" key="5">
    <source>
        <dbReference type="ARBA" id="ARBA00023172"/>
    </source>
</evidence>
<feature type="domain" description="RecA family profile 1" evidence="9">
    <location>
        <begin position="92"/>
        <end position="250"/>
    </location>
</feature>
<dbReference type="Proteomes" id="UP001530400">
    <property type="component" value="Unassembled WGS sequence"/>
</dbReference>
<dbReference type="InterPro" id="IPR013765">
    <property type="entry name" value="DNA_recomb/repair_RecA"/>
</dbReference>
<evidence type="ECO:0000256" key="3">
    <source>
        <dbReference type="ARBA" id="ARBA00022840"/>
    </source>
</evidence>
<dbReference type="PROSITE" id="PS50162">
    <property type="entry name" value="RECA_2"/>
    <property type="match status" value="1"/>
</dbReference>
<dbReference type="InterPro" id="IPR020584">
    <property type="entry name" value="DNA_recomb/repair_RecA_CS"/>
</dbReference>
<dbReference type="SUPFAM" id="SSF52540">
    <property type="entry name" value="P-loop containing nucleoside triphosphate hydrolases"/>
    <property type="match status" value="1"/>
</dbReference>
<sequence length="410" mass="44130">MVHPPRSLPLLLLPLLATTAFLPHTIPRHPSSISLQAKKRDIISSNSSDDDNNNRPAPSASKLSALEGVLSRIERNYGRGSIVKLGDADGMVVDSFGSGSLTLDAALGGGYPKGRVIEIYGPESSGKTTLALHALAETQQNGGVAAFVDAEHALDPTYAASLGVDTNSLLVSQPDSGEMALDIVDQLVRSSAVDVIVVDSVAALVPRAELEGDMSDMQVGLQARLMSKALRKITASLSMSQCTVIFLNQLRSKVGVIYGSPEVTSGGNALKFYASVRLDTRRKEILPDNMGIRAKVKVVKNKVAAPFKVVELDILFGQGVDKFGCLLDAALDLNVVERKGSWYSYEDSNFAQGRVNASIFLKNNRDIAKRMENEVREAMRMGGVVDSDVENEEDVRFSSEVMVDEMSAFE</sequence>
<evidence type="ECO:0000313" key="11">
    <source>
        <dbReference type="EMBL" id="KAL3773013.1"/>
    </source>
</evidence>
<comment type="similarity">
    <text evidence="1 6">Belongs to the RecA family.</text>
</comment>
<dbReference type="GO" id="GO:0006310">
    <property type="term" value="P:DNA recombination"/>
    <property type="evidence" value="ECO:0007669"/>
    <property type="project" value="UniProtKB-KW"/>
</dbReference>
<protein>
    <recommendedName>
        <fullName evidence="13">Recombinase A</fullName>
    </recommendedName>
</protein>
<evidence type="ECO:0000256" key="6">
    <source>
        <dbReference type="RuleBase" id="RU003422"/>
    </source>
</evidence>
<gene>
    <name evidence="11" type="ORF">ACHAWO_003968</name>
</gene>
<reference evidence="11 12" key="1">
    <citation type="submission" date="2024-10" db="EMBL/GenBank/DDBJ databases">
        <title>Updated reference genomes for cyclostephanoid diatoms.</title>
        <authorList>
            <person name="Roberts W.R."/>
            <person name="Alverson A.J."/>
        </authorList>
    </citation>
    <scope>NUCLEOTIDE SEQUENCE [LARGE SCALE GENOMIC DNA]</scope>
    <source>
        <strain evidence="11 12">AJA010-31</strain>
    </source>
</reference>
<accession>A0ABD3NA98</accession>
<evidence type="ECO:0000313" key="12">
    <source>
        <dbReference type="Proteomes" id="UP001530400"/>
    </source>
</evidence>
<dbReference type="GO" id="GO:0005524">
    <property type="term" value="F:ATP binding"/>
    <property type="evidence" value="ECO:0007669"/>
    <property type="project" value="UniProtKB-KW"/>
</dbReference>
<dbReference type="Pfam" id="PF00154">
    <property type="entry name" value="RecA_N"/>
    <property type="match status" value="1"/>
</dbReference>
<evidence type="ECO:0000256" key="2">
    <source>
        <dbReference type="ARBA" id="ARBA00022741"/>
    </source>
</evidence>
<dbReference type="GO" id="GO:0006974">
    <property type="term" value="P:DNA damage response"/>
    <property type="evidence" value="ECO:0007669"/>
    <property type="project" value="UniProtKB-KW"/>
</dbReference>
<evidence type="ECO:0000259" key="10">
    <source>
        <dbReference type="PROSITE" id="PS50163"/>
    </source>
</evidence>
<dbReference type="InterPro" id="IPR049261">
    <property type="entry name" value="RecA-like_C"/>
</dbReference>
<evidence type="ECO:0008006" key="13">
    <source>
        <dbReference type="Google" id="ProtNLM"/>
    </source>
</evidence>
<dbReference type="NCBIfam" id="TIGR02012">
    <property type="entry name" value="tigrfam_recA"/>
    <property type="match status" value="1"/>
</dbReference>
<dbReference type="AlphaFoldDB" id="A0ABD3NA98"/>
<dbReference type="InterPro" id="IPR027417">
    <property type="entry name" value="P-loop_NTPase"/>
</dbReference>
<keyword evidence="8" id="KW-0732">Signal</keyword>
<dbReference type="InterPro" id="IPR020587">
    <property type="entry name" value="RecA_monomer-monomer_interface"/>
</dbReference>
<dbReference type="InterPro" id="IPR049428">
    <property type="entry name" value="RecA-like_N"/>
</dbReference>
<keyword evidence="5 7" id="KW-0233">DNA recombination</keyword>
<proteinExistence type="inferred from homology"/>
<keyword evidence="12" id="KW-1185">Reference proteome</keyword>
<comment type="caution">
    <text evidence="11">The sequence shown here is derived from an EMBL/GenBank/DDBJ whole genome shotgun (WGS) entry which is preliminary data.</text>
</comment>
<dbReference type="GO" id="GO:0003677">
    <property type="term" value="F:DNA binding"/>
    <property type="evidence" value="ECO:0007669"/>
    <property type="project" value="UniProtKB-KW"/>
</dbReference>
<dbReference type="InterPro" id="IPR020588">
    <property type="entry name" value="RecA_ATP-bd"/>
</dbReference>
<keyword evidence="7" id="KW-0227">DNA damage</keyword>
<keyword evidence="4 7" id="KW-0238">DNA-binding</keyword>
<dbReference type="SUPFAM" id="SSF54752">
    <property type="entry name" value="RecA protein, C-terminal domain"/>
    <property type="match status" value="1"/>
</dbReference>
<dbReference type="InterPro" id="IPR023400">
    <property type="entry name" value="RecA_C_sf"/>
</dbReference>
<dbReference type="EMBL" id="JALLPJ020001251">
    <property type="protein sequence ID" value="KAL3773013.1"/>
    <property type="molecule type" value="Genomic_DNA"/>
</dbReference>
<feature type="chain" id="PRO_5044844080" description="Recombinase A" evidence="8">
    <location>
        <begin position="21"/>
        <end position="410"/>
    </location>
</feature>
<dbReference type="Pfam" id="PF21096">
    <property type="entry name" value="RecA_C"/>
    <property type="match status" value="1"/>
</dbReference>
<evidence type="ECO:0000259" key="9">
    <source>
        <dbReference type="PROSITE" id="PS50162"/>
    </source>
</evidence>
<dbReference type="PROSITE" id="PS50163">
    <property type="entry name" value="RECA_3"/>
    <property type="match status" value="1"/>
</dbReference>
<feature type="signal peptide" evidence="8">
    <location>
        <begin position="1"/>
        <end position="20"/>
    </location>
</feature>
<keyword evidence="3 6" id="KW-0067">ATP-binding</keyword>
<dbReference type="SMART" id="SM00382">
    <property type="entry name" value="AAA"/>
    <property type="match status" value="1"/>
</dbReference>
<dbReference type="PANTHER" id="PTHR45900:SF1">
    <property type="entry name" value="MITOCHONDRIAL DNA REPAIR PROTEIN RECA HOMOLOG-RELATED"/>
    <property type="match status" value="1"/>
</dbReference>
<dbReference type="FunFam" id="3.40.50.300:FF:000087">
    <property type="entry name" value="Recombinase RecA"/>
    <property type="match status" value="1"/>
</dbReference>
<dbReference type="PRINTS" id="PR00142">
    <property type="entry name" value="RECA"/>
</dbReference>
<feature type="domain" description="RecA family profile 2" evidence="10">
    <location>
        <begin position="255"/>
        <end position="325"/>
    </location>
</feature>